<feature type="transmembrane region" description="Helical" evidence="2">
    <location>
        <begin position="35"/>
        <end position="56"/>
    </location>
</feature>
<evidence type="ECO:0000256" key="2">
    <source>
        <dbReference type="SAM" id="Phobius"/>
    </source>
</evidence>
<keyword evidence="1 4" id="KW-0560">Oxidoreductase</keyword>
<accession>A0AAU2VRT2</accession>
<reference evidence="4" key="1">
    <citation type="submission" date="2022-10" db="EMBL/GenBank/DDBJ databases">
        <title>The complete genomes of actinobacterial strains from the NBC collection.</title>
        <authorList>
            <person name="Joergensen T.S."/>
            <person name="Alvarez Arevalo M."/>
            <person name="Sterndorff E.B."/>
            <person name="Faurdal D."/>
            <person name="Vuksanovic O."/>
            <person name="Mourched A.-S."/>
            <person name="Charusanti P."/>
            <person name="Shaw S."/>
            <person name="Blin K."/>
            <person name="Weber T."/>
        </authorList>
    </citation>
    <scope>NUCLEOTIDE SEQUENCE</scope>
    <source>
        <strain evidence="4">NBC_00008</strain>
    </source>
</reference>
<evidence type="ECO:0000313" key="4">
    <source>
        <dbReference type="EMBL" id="WTW70205.1"/>
    </source>
</evidence>
<dbReference type="NCBIfam" id="NF041646">
    <property type="entry name" value="VC0807_fam"/>
    <property type="match status" value="1"/>
</dbReference>
<gene>
    <name evidence="4" type="ORF">OG398_19010</name>
</gene>
<protein>
    <submittedName>
        <fullName evidence="4">PPOX class F420-dependent oxidoreductase</fullName>
        <ecNumber evidence="4">1.-.-.-</ecNumber>
    </submittedName>
</protein>
<dbReference type="GO" id="GO:0070967">
    <property type="term" value="F:coenzyme F420 binding"/>
    <property type="evidence" value="ECO:0007669"/>
    <property type="project" value="TreeGrafter"/>
</dbReference>
<dbReference type="InterPro" id="IPR011576">
    <property type="entry name" value="Pyridox_Oxase_N"/>
</dbReference>
<name>A0AAU2VRT2_9ACTN</name>
<dbReference type="AlphaFoldDB" id="A0AAU2VRT2"/>
<feature type="transmembrane region" description="Helical" evidence="2">
    <location>
        <begin position="184"/>
        <end position="204"/>
    </location>
</feature>
<feature type="transmembrane region" description="Helical" evidence="2">
    <location>
        <begin position="94"/>
        <end position="118"/>
    </location>
</feature>
<dbReference type="InterPro" id="IPR012349">
    <property type="entry name" value="Split_barrel_FMN-bd"/>
</dbReference>
<sequence length="366" mass="39403">MTARAPARRRPGRDLLVDIVVPVGLFYGLRAAGLGVYPTLVVAAAVPAAVVAVRLVRYRRVDGLGLFMLSTMALGALVSVLSGSPRALLAREGYLTGVAGLWFLVSALAGRPLAFLYSRPLLERRTRRLGVAADWDELWERLPAFRRIWRVSTVLWGLALLVDSAVRVWMAYALPVDRVPGLGTVLYCVTSAVLIAVTNGYYFAAGLYNGSSALYAPLAAARAGAAEPVRDRPDTWDGGGPPEGLAAEEYVALTTYRRDATPVTTPVWAAPEAGRLYVYTPSRSGKVGRIRADPDVELAACSFDGTPHGPAVPARARVLPAPELRHARRALTAKYGFRFRWFMVVLLLGRARRAGGGSVGLEIGRP</sequence>
<feature type="transmembrane region" description="Helical" evidence="2">
    <location>
        <begin position="148"/>
        <end position="172"/>
    </location>
</feature>
<evidence type="ECO:0000256" key="1">
    <source>
        <dbReference type="ARBA" id="ARBA00023002"/>
    </source>
</evidence>
<keyword evidence="2" id="KW-1133">Transmembrane helix</keyword>
<dbReference type="Pfam" id="PF01243">
    <property type="entry name" value="PNPOx_N"/>
    <property type="match status" value="1"/>
</dbReference>
<feature type="transmembrane region" description="Helical" evidence="2">
    <location>
        <begin position="63"/>
        <end position="82"/>
    </location>
</feature>
<dbReference type="PANTHER" id="PTHR35176">
    <property type="entry name" value="HEME OXYGENASE HI_0854-RELATED"/>
    <property type="match status" value="1"/>
</dbReference>
<dbReference type="Gene3D" id="2.30.110.10">
    <property type="entry name" value="Electron Transport, Fmn-binding Protein, Chain A"/>
    <property type="match status" value="1"/>
</dbReference>
<dbReference type="EMBL" id="CP108313">
    <property type="protein sequence ID" value="WTW70205.1"/>
    <property type="molecule type" value="Genomic_DNA"/>
</dbReference>
<dbReference type="EC" id="1.-.-.-" evidence="4"/>
<dbReference type="InterPro" id="IPR019965">
    <property type="entry name" value="PPOX_F420-dep_Rv2061_put"/>
</dbReference>
<dbReference type="GO" id="GO:0016627">
    <property type="term" value="F:oxidoreductase activity, acting on the CH-CH group of donors"/>
    <property type="evidence" value="ECO:0007669"/>
    <property type="project" value="TreeGrafter"/>
</dbReference>
<evidence type="ECO:0000259" key="3">
    <source>
        <dbReference type="Pfam" id="PF01243"/>
    </source>
</evidence>
<feature type="domain" description="Pyridoxamine 5'-phosphate oxidase N-terminal" evidence="3">
    <location>
        <begin position="245"/>
        <end position="336"/>
    </location>
</feature>
<keyword evidence="2" id="KW-0812">Transmembrane</keyword>
<proteinExistence type="predicted"/>
<organism evidence="4">
    <name type="scientific">Streptomyces sp. NBC_00008</name>
    <dbReference type="NCBI Taxonomy" id="2903610"/>
    <lineage>
        <taxon>Bacteria</taxon>
        <taxon>Bacillati</taxon>
        <taxon>Actinomycetota</taxon>
        <taxon>Actinomycetes</taxon>
        <taxon>Kitasatosporales</taxon>
        <taxon>Streptomycetaceae</taxon>
        <taxon>Streptomyces</taxon>
    </lineage>
</organism>
<keyword evidence="2" id="KW-0472">Membrane</keyword>
<dbReference type="PANTHER" id="PTHR35176:SF11">
    <property type="entry name" value="PYRIDOXAMINE 5'-PHOSPHATE OXIDASE FAMILY PROTEIN"/>
    <property type="match status" value="1"/>
</dbReference>
<dbReference type="SUPFAM" id="SSF50475">
    <property type="entry name" value="FMN-binding split barrel"/>
    <property type="match status" value="1"/>
</dbReference>
<dbReference type="NCBIfam" id="TIGR03666">
    <property type="entry name" value="Rv2061_F420"/>
    <property type="match status" value="1"/>
</dbReference>
<dbReference type="InterPro" id="IPR052019">
    <property type="entry name" value="F420H2_bilvrd_red/Heme_oxyg"/>
</dbReference>
<dbReference type="GO" id="GO:0005829">
    <property type="term" value="C:cytosol"/>
    <property type="evidence" value="ECO:0007669"/>
    <property type="project" value="TreeGrafter"/>
</dbReference>